<evidence type="ECO:0000313" key="3">
    <source>
        <dbReference type="Proteomes" id="UP001447857"/>
    </source>
</evidence>
<protein>
    <submittedName>
        <fullName evidence="2">Serine hydrolase domain-containing protein</fullName>
        <ecNumber evidence="2">3.1.1.103</ecNumber>
    </submittedName>
</protein>
<organism evidence="2 3">
    <name type="scientific">Flavobacterium ginsenosidimutans</name>
    <dbReference type="NCBI Taxonomy" id="687844"/>
    <lineage>
        <taxon>Bacteria</taxon>
        <taxon>Pseudomonadati</taxon>
        <taxon>Bacteroidota</taxon>
        <taxon>Flavobacteriia</taxon>
        <taxon>Flavobacteriales</taxon>
        <taxon>Flavobacteriaceae</taxon>
        <taxon>Flavobacterium</taxon>
    </lineage>
</organism>
<dbReference type="EMBL" id="CP147988">
    <property type="protein sequence ID" value="WXK48949.1"/>
    <property type="molecule type" value="Genomic_DNA"/>
</dbReference>
<dbReference type="InterPro" id="IPR012338">
    <property type="entry name" value="Beta-lactam/transpept-like"/>
</dbReference>
<feature type="domain" description="Beta-lactamase-related" evidence="1">
    <location>
        <begin position="11"/>
        <end position="111"/>
    </location>
</feature>
<dbReference type="Pfam" id="PF00144">
    <property type="entry name" value="Beta-lactamase"/>
    <property type="match status" value="1"/>
</dbReference>
<dbReference type="PANTHER" id="PTHR46825:SF9">
    <property type="entry name" value="BETA-LACTAMASE-RELATED DOMAIN-CONTAINING PROTEIN"/>
    <property type="match status" value="1"/>
</dbReference>
<dbReference type="InterPro" id="IPR001466">
    <property type="entry name" value="Beta-lactam-related"/>
</dbReference>
<keyword evidence="3" id="KW-1185">Reference proteome</keyword>
<dbReference type="Proteomes" id="UP001447857">
    <property type="component" value="Chromosome"/>
</dbReference>
<evidence type="ECO:0000313" key="2">
    <source>
        <dbReference type="EMBL" id="WXK48949.1"/>
    </source>
</evidence>
<proteinExistence type="predicted"/>
<dbReference type="SUPFAM" id="SSF56601">
    <property type="entry name" value="beta-lactamase/transpeptidase-like"/>
    <property type="match status" value="1"/>
</dbReference>
<dbReference type="InterPro" id="IPR050491">
    <property type="entry name" value="AmpC-like"/>
</dbReference>
<gene>
    <name evidence="2" type="ORF">V6624_18170</name>
</gene>
<reference evidence="2 3" key="1">
    <citation type="submission" date="2024-02" db="EMBL/GenBank/DDBJ databases">
        <title>complete genome of Flavobacterium ginsenosidimutans Str. YTB16.</title>
        <authorList>
            <person name="Wang Q."/>
        </authorList>
    </citation>
    <scope>NUCLEOTIDE SEQUENCE [LARGE SCALE GENOMIC DNA]</scope>
    <source>
        <strain evidence="2 3">YTB16</strain>
    </source>
</reference>
<evidence type="ECO:0000259" key="1">
    <source>
        <dbReference type="Pfam" id="PF00144"/>
    </source>
</evidence>
<dbReference type="RefSeq" id="WP_338839634.1">
    <property type="nucleotide sequence ID" value="NZ_CP147988.1"/>
</dbReference>
<keyword evidence="2" id="KW-0378">Hydrolase</keyword>
<dbReference type="PANTHER" id="PTHR46825">
    <property type="entry name" value="D-ALANYL-D-ALANINE-CARBOXYPEPTIDASE/ENDOPEPTIDASE AMPH"/>
    <property type="match status" value="1"/>
</dbReference>
<dbReference type="GO" id="GO:0016787">
    <property type="term" value="F:hydrolase activity"/>
    <property type="evidence" value="ECO:0007669"/>
    <property type="project" value="UniProtKB-KW"/>
</dbReference>
<dbReference type="EC" id="3.1.1.103" evidence="2"/>
<accession>A0ABZ2Q3T9</accession>
<sequence length="127" mass="14145">MQLQRISYFISGSLMSTAGDMLKWQNALNQNLLLGANQTSKAFSRHRLNNGDEFAYGYGWHIKDVDGIASREHGGSIFGFKTMAVYIPEHDIYVIGLSNCDCNSPTQTVRDIAALALNMQDRTQVGR</sequence>
<dbReference type="Gene3D" id="3.40.710.10">
    <property type="entry name" value="DD-peptidase/beta-lactamase superfamily"/>
    <property type="match status" value="1"/>
</dbReference>
<name>A0ABZ2Q3T9_9FLAO</name>